<comment type="caution">
    <text evidence="3">The sequence shown here is derived from an EMBL/GenBank/DDBJ whole genome shotgun (WGS) entry which is preliminary data.</text>
</comment>
<proteinExistence type="predicted"/>
<gene>
    <name evidence="3" type="ORF">MFIFM68171_05766</name>
</gene>
<dbReference type="Gene3D" id="1.20.58.340">
    <property type="entry name" value="Magnesium transport protein CorA, transmembrane region"/>
    <property type="match status" value="1"/>
</dbReference>
<evidence type="ECO:0000313" key="3">
    <source>
        <dbReference type="EMBL" id="GAB1315556.1"/>
    </source>
</evidence>
<feature type="transmembrane region" description="Helical" evidence="2">
    <location>
        <begin position="184"/>
        <end position="206"/>
    </location>
</feature>
<feature type="transmembrane region" description="Helical" evidence="2">
    <location>
        <begin position="104"/>
        <end position="124"/>
    </location>
</feature>
<evidence type="ECO:0000256" key="2">
    <source>
        <dbReference type="SAM" id="Phobius"/>
    </source>
</evidence>
<feature type="region of interest" description="Disordered" evidence="1">
    <location>
        <begin position="257"/>
        <end position="296"/>
    </location>
</feature>
<evidence type="ECO:0000256" key="1">
    <source>
        <dbReference type="SAM" id="MobiDB-lite"/>
    </source>
</evidence>
<feature type="transmembrane region" description="Helical" evidence="2">
    <location>
        <begin position="136"/>
        <end position="164"/>
    </location>
</feature>
<keyword evidence="2" id="KW-0812">Transmembrane</keyword>
<name>A0ABQ0GCQ9_9PEZI</name>
<reference evidence="3 4" key="1">
    <citation type="submission" date="2024-09" db="EMBL/GenBank/DDBJ databases">
        <title>Itraconazole resistance in Madurella fahalii resulting from another homologue of gene encoding cytochrome P450 14-alpha sterol demethylase (CYP51).</title>
        <authorList>
            <person name="Yoshioka I."/>
            <person name="Fahal A.H."/>
            <person name="Kaneko S."/>
            <person name="Yaguchi T."/>
        </authorList>
    </citation>
    <scope>NUCLEOTIDE SEQUENCE [LARGE SCALE GENOMIC DNA]</scope>
    <source>
        <strain evidence="3 4">IFM 68171</strain>
    </source>
</reference>
<sequence>MRRVGAHQSKLRQWSFKAIVADSRLYRKLTNAANDLVLTSESLLDVVVALEKPGKENPDLALLGAELHGCFKSLTGRLDRMSNNLDHHLRLLSLSRDMSQSKNVQVLTIPATIFLPFSLSAGVLSMQTRFKDLGHILYDFFGVVVLLGTAVAILLVVILVLSVVREFESVLHQYGWYRSFGRRLLLITLAGGGLTFGALVLSSFVVGMFKDVVLGAKILGYGTVAGTGIVGLPIAGVIVIWLAKLGLKLIAKCINQRADDSSNERKKENDPESNGGQQVTQKGEKAEPVVREEPSD</sequence>
<feature type="compositionally biased region" description="Basic and acidic residues" evidence="1">
    <location>
        <begin position="257"/>
        <end position="270"/>
    </location>
</feature>
<keyword evidence="2" id="KW-0472">Membrane</keyword>
<keyword evidence="2" id="KW-1133">Transmembrane helix</keyword>
<dbReference type="GeneID" id="98176509"/>
<dbReference type="EMBL" id="BAAFSV010000003">
    <property type="protein sequence ID" value="GAB1315556.1"/>
    <property type="molecule type" value="Genomic_DNA"/>
</dbReference>
<organism evidence="3 4">
    <name type="scientific">Madurella fahalii</name>
    <dbReference type="NCBI Taxonomy" id="1157608"/>
    <lineage>
        <taxon>Eukaryota</taxon>
        <taxon>Fungi</taxon>
        <taxon>Dikarya</taxon>
        <taxon>Ascomycota</taxon>
        <taxon>Pezizomycotina</taxon>
        <taxon>Sordariomycetes</taxon>
        <taxon>Sordariomycetidae</taxon>
        <taxon>Sordariales</taxon>
        <taxon>Sordariales incertae sedis</taxon>
        <taxon>Madurella</taxon>
    </lineage>
</organism>
<dbReference type="Proteomes" id="UP001628179">
    <property type="component" value="Unassembled WGS sequence"/>
</dbReference>
<accession>A0ABQ0GCQ9</accession>
<feature type="compositionally biased region" description="Basic and acidic residues" evidence="1">
    <location>
        <begin position="282"/>
        <end position="296"/>
    </location>
</feature>
<protein>
    <submittedName>
        <fullName evidence="3">Ankyrin repeat protein</fullName>
    </submittedName>
</protein>
<dbReference type="RefSeq" id="XP_070917287.1">
    <property type="nucleotide sequence ID" value="XM_071061186.1"/>
</dbReference>
<evidence type="ECO:0000313" key="4">
    <source>
        <dbReference type="Proteomes" id="UP001628179"/>
    </source>
</evidence>
<feature type="transmembrane region" description="Helical" evidence="2">
    <location>
        <begin position="218"/>
        <end position="242"/>
    </location>
</feature>
<keyword evidence="4" id="KW-1185">Reference proteome</keyword>
<feature type="compositionally biased region" description="Polar residues" evidence="1">
    <location>
        <begin position="272"/>
        <end position="281"/>
    </location>
</feature>